<gene>
    <name evidence="1" type="ORF">HCT14_03165</name>
</gene>
<organism evidence="1 2">
    <name type="scientific">Entomospira entomophila</name>
    <dbReference type="NCBI Taxonomy" id="2719988"/>
    <lineage>
        <taxon>Bacteria</taxon>
        <taxon>Pseudomonadati</taxon>
        <taxon>Spirochaetota</taxon>
        <taxon>Spirochaetia</taxon>
        <taxon>Spirochaetales</taxon>
        <taxon>Spirochaetaceae</taxon>
        <taxon>Entomospira</taxon>
    </lineage>
</organism>
<sequence>MHWIRSIVIALGVMVLWVHPLFADDEVEESIVSASEEKREVSDGKKERVIVIEGAQEFYFGKMGDFQENFLEMRGGVVISIEENGLTHRIRADTLRFDRDANIIFATGNVEYEVITEGQTQRFAVTNLLFESKNLSGLLVGIYSTHSEQGVSLFGDVPFFYQADHVVKHATETVTIHKIRVATSQMRDPFWRLEADVVWTLNDDSWVVRHPLLYIGRVPVFYFPFYYHGENIFFFNPVFGYSSLYGFTLNTTTHLWGRPAESARLGLFNFNFSAKNKNGEPNNNRLALMLDYYGRTGVMVGLWGGFNWANIDYKLGFAFTRALFADGTVVDSQGEIHRESGYFFGKKVPFRYGFTATGSWQDLSFGINLFSDPRFKNDFFTHRKVGADWFGFITLQSAPWQLIPTETETTYLRYSRRFEVGLKGLETVTVHYANSELILEPKYNQERLSPYASSSYFYALRDLNVINVSVSTQANPRFGEVFDSQWGLGEQWSWWQPGVYYDVRVEERLSAMRYGLRSSIPAVDWRGDLEWRNLVSSRAELGGTLNWADRLDVRIGLTTQTVHNHILEPSELTEAQETMIQRQNLVRFGGLWQLSFSPFKEELYWKNSYIRYQGQADFFANAYDTNIRKRTSQWKVNFRLHRLQAQLRYDTGLYWAYASLDGSESIDPLLHDRVIIGEAKSGVGVDWYDWRTETYLYVNRLSRRSSVKYGWGVSTQYEPWSFLGVYGNLRIDFKGKFDYAETSIRLWGLRVGFVWQEREKISWSKVDYLWNTQVDSTGAKVLEFQPSYLYAKLDQPILWKNDYRWMKENFHHWDLSLVGDFRLDMVKYTDSKLEIGLRWDWRINEQFRLRVTTTSYHEAIHTYIPFMRDRLGITGNFSFWRDLWQSFNFGNTEMRRNSPFKIGRVQVDLEWQLPDWVLGISYQGYPSQNYNVRGMAQSSWRQRFELWVKWRPIPALAAGVKLDEEGVWSNNVP</sequence>
<reference evidence="1 2" key="1">
    <citation type="submission" date="2020-03" db="EMBL/GenBank/DDBJ databases">
        <title>Spirochaetal bacteria isolated from arthropods constitute a novel genus Entomospira genus novum within the order Spirochaetales.</title>
        <authorList>
            <person name="Grana-Miraglia L."/>
            <person name="Sikutova S."/>
            <person name="Fingerle V."/>
            <person name="Sing A."/>
            <person name="Castillo-Ramirez S."/>
            <person name="Margos G."/>
            <person name="Rudolf I."/>
        </authorList>
    </citation>
    <scope>NUCLEOTIDE SEQUENCE [LARGE SCALE GENOMIC DNA]</scope>
    <source>
        <strain evidence="1 2">BR193</strain>
    </source>
</reference>
<evidence type="ECO:0000313" key="2">
    <source>
        <dbReference type="Proteomes" id="UP000711995"/>
    </source>
</evidence>
<dbReference type="EMBL" id="JAATLJ010000001">
    <property type="protein sequence ID" value="NIZ40515.1"/>
    <property type="molecule type" value="Genomic_DNA"/>
</dbReference>
<evidence type="ECO:0000313" key="1">
    <source>
        <dbReference type="EMBL" id="NIZ40515.1"/>
    </source>
</evidence>
<accession>A0A968KW63</accession>
<dbReference type="Proteomes" id="UP000711995">
    <property type="component" value="Unassembled WGS sequence"/>
</dbReference>
<dbReference type="AlphaFoldDB" id="A0A968KW63"/>
<name>A0A968KW63_9SPIO</name>
<comment type="caution">
    <text evidence="1">The sequence shown here is derived from an EMBL/GenBank/DDBJ whole genome shotgun (WGS) entry which is preliminary data.</text>
</comment>
<proteinExistence type="predicted"/>
<keyword evidence="2" id="KW-1185">Reference proteome</keyword>
<protein>
    <submittedName>
        <fullName evidence="1">LPS-assembly protein LptD</fullName>
    </submittedName>
</protein>
<dbReference type="RefSeq" id="WP_167700108.1">
    <property type="nucleotide sequence ID" value="NZ_CP118174.1"/>
</dbReference>